<sequence>MKRFDPMFFIYKVFIIFISVLILNCGLALGYQSEQEARAASNQNSNDSILLAALGISPGGAGGGSSLAILGFTPSTLNFSASSGKGLYTIVLASWPGGVGGTVVGGLGAQAAPGGESDFTFGIQWTGSSECLAPESTFPVASDDTFPLSIGGGGISFSCSTKTSGLLKHVVISSNGDALPVGTDIGDLQIHVQ</sequence>
<accession>A0A4R9KGQ5</accession>
<keyword evidence="2" id="KW-1185">Reference proteome</keyword>
<dbReference type="RefSeq" id="WP_135647841.1">
    <property type="nucleotide sequence ID" value="NZ_RQGF01000007.1"/>
</dbReference>
<comment type="caution">
    <text evidence="1">The sequence shown here is derived from an EMBL/GenBank/DDBJ whole genome shotgun (WGS) entry which is preliminary data.</text>
</comment>
<dbReference type="OrthoDB" id="330393at2"/>
<gene>
    <name evidence="1" type="ORF">EHQ64_02025</name>
</gene>
<organism evidence="1 2">
    <name type="scientific">Leptospira sarikeiensis</name>
    <dbReference type="NCBI Taxonomy" id="2484943"/>
    <lineage>
        <taxon>Bacteria</taxon>
        <taxon>Pseudomonadati</taxon>
        <taxon>Spirochaetota</taxon>
        <taxon>Spirochaetia</taxon>
        <taxon>Leptospirales</taxon>
        <taxon>Leptospiraceae</taxon>
        <taxon>Leptospira</taxon>
    </lineage>
</organism>
<dbReference type="Proteomes" id="UP000297762">
    <property type="component" value="Unassembled WGS sequence"/>
</dbReference>
<protein>
    <submittedName>
        <fullName evidence="1">Uncharacterized protein</fullName>
    </submittedName>
</protein>
<name>A0A4R9KGQ5_9LEPT</name>
<proteinExistence type="predicted"/>
<evidence type="ECO:0000313" key="2">
    <source>
        <dbReference type="Proteomes" id="UP000297762"/>
    </source>
</evidence>
<dbReference type="AlphaFoldDB" id="A0A4R9KGQ5"/>
<evidence type="ECO:0000313" key="1">
    <source>
        <dbReference type="EMBL" id="TGL64648.1"/>
    </source>
</evidence>
<reference evidence="1" key="1">
    <citation type="journal article" date="2019" name="PLoS Negl. Trop. Dis.">
        <title>Revisiting the worldwide diversity of Leptospira species in the environment.</title>
        <authorList>
            <person name="Vincent A.T."/>
            <person name="Schiettekatte O."/>
            <person name="Bourhy P."/>
            <person name="Veyrier F.J."/>
            <person name="Picardeau M."/>
        </authorList>
    </citation>
    <scope>NUCLEOTIDE SEQUENCE [LARGE SCALE GENOMIC DNA]</scope>
    <source>
        <strain evidence="1">201702455</strain>
    </source>
</reference>
<dbReference type="EMBL" id="RQGF01000007">
    <property type="protein sequence ID" value="TGL64648.1"/>
    <property type="molecule type" value="Genomic_DNA"/>
</dbReference>